<reference evidence="2 3" key="1">
    <citation type="submission" date="2017-10" db="EMBL/GenBank/DDBJ databases">
        <title>Genomics of the genus Arcobacter.</title>
        <authorList>
            <person name="Perez-Cataluna A."/>
            <person name="Figueras M.J."/>
        </authorList>
    </citation>
    <scope>NUCLEOTIDE SEQUENCE [LARGE SCALE GENOMIC DNA]</scope>
    <source>
        <strain evidence="2 3">CECT 8987</strain>
    </source>
</reference>
<dbReference type="Gene3D" id="1.10.10.10">
    <property type="entry name" value="Winged helix-like DNA-binding domain superfamily/Winged helix DNA-binding domain"/>
    <property type="match status" value="1"/>
</dbReference>
<evidence type="ECO:0000256" key="1">
    <source>
        <dbReference type="ARBA" id="ARBA00023125"/>
    </source>
</evidence>
<dbReference type="AlphaFoldDB" id="A0A4Q0XQV9"/>
<evidence type="ECO:0000313" key="3">
    <source>
        <dbReference type="Proteomes" id="UP000290657"/>
    </source>
</evidence>
<proteinExistence type="predicted"/>
<dbReference type="InterPro" id="IPR036390">
    <property type="entry name" value="WH_DNA-bd_sf"/>
</dbReference>
<keyword evidence="1" id="KW-0238">DNA-binding</keyword>
<dbReference type="Pfam" id="PF02082">
    <property type="entry name" value="Rrf2"/>
    <property type="match status" value="1"/>
</dbReference>
<protein>
    <submittedName>
        <fullName evidence="2">Rrf2 family transcriptional regulator</fullName>
    </submittedName>
</protein>
<dbReference type="GO" id="GO:0003700">
    <property type="term" value="F:DNA-binding transcription factor activity"/>
    <property type="evidence" value="ECO:0007669"/>
    <property type="project" value="TreeGrafter"/>
</dbReference>
<gene>
    <name evidence="2" type="ORF">CRV04_06585</name>
</gene>
<evidence type="ECO:0000313" key="2">
    <source>
        <dbReference type="EMBL" id="RXJ58169.1"/>
    </source>
</evidence>
<sequence length="137" mass="15735">MPLISSKGMYGLSAMQELYQNKTDEPMQIREISSNADIPQNYLEQLLSKLRRAKLVKSIRGSRGGYMLAKDAEEILVKDILIALEDDIKIADTKSSNPVLNIFIDETKQKVEKIFNLSLKDLEAYETKYNEYLHYSI</sequence>
<dbReference type="InterPro" id="IPR000944">
    <property type="entry name" value="Tscrpt_reg_Rrf2"/>
</dbReference>
<dbReference type="NCBIfam" id="TIGR00738">
    <property type="entry name" value="rrf2_super"/>
    <property type="match status" value="1"/>
</dbReference>
<dbReference type="PANTHER" id="PTHR33221:SF5">
    <property type="entry name" value="HTH-TYPE TRANSCRIPTIONAL REGULATOR ISCR"/>
    <property type="match status" value="1"/>
</dbReference>
<dbReference type="InterPro" id="IPR036388">
    <property type="entry name" value="WH-like_DNA-bd_sf"/>
</dbReference>
<dbReference type="GO" id="GO:0005829">
    <property type="term" value="C:cytosol"/>
    <property type="evidence" value="ECO:0007669"/>
    <property type="project" value="TreeGrafter"/>
</dbReference>
<dbReference type="EMBL" id="PDKN01000003">
    <property type="protein sequence ID" value="RXJ58169.1"/>
    <property type="molecule type" value="Genomic_DNA"/>
</dbReference>
<dbReference type="RefSeq" id="WP_128996032.1">
    <property type="nucleotide sequence ID" value="NZ_PDKN01000003.1"/>
</dbReference>
<accession>A0A4Q0XQV9</accession>
<dbReference type="PANTHER" id="PTHR33221">
    <property type="entry name" value="WINGED HELIX-TURN-HELIX TRANSCRIPTIONAL REGULATOR, RRF2 FAMILY"/>
    <property type="match status" value="1"/>
</dbReference>
<name>A0A4Q0XQV9_9BACT</name>
<organism evidence="2 3">
    <name type="scientific">Candidatus Marinarcus aquaticus</name>
    <dbReference type="NCBI Taxonomy" id="2044504"/>
    <lineage>
        <taxon>Bacteria</taxon>
        <taxon>Pseudomonadati</taxon>
        <taxon>Campylobacterota</taxon>
        <taxon>Epsilonproteobacteria</taxon>
        <taxon>Campylobacterales</taxon>
        <taxon>Arcobacteraceae</taxon>
        <taxon>Candidatus Marinarcus</taxon>
    </lineage>
</organism>
<dbReference type="Proteomes" id="UP000290657">
    <property type="component" value="Unassembled WGS sequence"/>
</dbReference>
<dbReference type="PROSITE" id="PS51197">
    <property type="entry name" value="HTH_RRF2_2"/>
    <property type="match status" value="1"/>
</dbReference>
<dbReference type="GO" id="GO:0003677">
    <property type="term" value="F:DNA binding"/>
    <property type="evidence" value="ECO:0007669"/>
    <property type="project" value="UniProtKB-KW"/>
</dbReference>
<comment type="caution">
    <text evidence="2">The sequence shown here is derived from an EMBL/GenBank/DDBJ whole genome shotgun (WGS) entry which is preliminary data.</text>
</comment>
<keyword evidence="3" id="KW-1185">Reference proteome</keyword>
<dbReference type="OrthoDB" id="9800519at2"/>
<dbReference type="SUPFAM" id="SSF46785">
    <property type="entry name" value="Winged helix' DNA-binding domain"/>
    <property type="match status" value="1"/>
</dbReference>